<organism evidence="2 3">
    <name type="scientific">Lactobacillus crispatus</name>
    <dbReference type="NCBI Taxonomy" id="47770"/>
    <lineage>
        <taxon>Bacteria</taxon>
        <taxon>Bacillati</taxon>
        <taxon>Bacillota</taxon>
        <taxon>Bacilli</taxon>
        <taxon>Lactobacillales</taxon>
        <taxon>Lactobacillaceae</taxon>
        <taxon>Lactobacillus</taxon>
    </lineage>
</organism>
<comment type="caution">
    <text evidence="2">The sequence shown here is derived from an EMBL/GenBank/DDBJ whole genome shotgun (WGS) entry which is preliminary data.</text>
</comment>
<protein>
    <recommendedName>
        <fullName evidence="4">Phage tail protein</fullName>
    </recommendedName>
</protein>
<dbReference type="Proteomes" id="UP000295195">
    <property type="component" value="Unassembled WGS sequence"/>
</dbReference>
<name>A0A4R6CTJ6_9LACO</name>
<feature type="region of interest" description="Disordered" evidence="1">
    <location>
        <begin position="625"/>
        <end position="662"/>
    </location>
</feature>
<accession>A0A4R6CTJ6</accession>
<evidence type="ECO:0000313" key="3">
    <source>
        <dbReference type="Proteomes" id="UP000295195"/>
    </source>
</evidence>
<evidence type="ECO:0000313" key="2">
    <source>
        <dbReference type="EMBL" id="TDN31664.1"/>
    </source>
</evidence>
<dbReference type="InterPro" id="IPR007119">
    <property type="entry name" value="Phage_tail_spike_N"/>
</dbReference>
<reference evidence="2 3" key="1">
    <citation type="submission" date="2017-06" db="EMBL/GenBank/DDBJ databases">
        <authorList>
            <person name="Swanenburg J."/>
            <person name="Kort R."/>
        </authorList>
    </citation>
    <scope>NUCLEOTIDE SEQUENCE [LARGE SCALE GENOMIC DNA]</scope>
    <source>
        <strain evidence="2 3">RL05</strain>
    </source>
</reference>
<dbReference type="EMBL" id="NKLP01000099">
    <property type="protein sequence ID" value="TDN31664.1"/>
    <property type="molecule type" value="Genomic_DNA"/>
</dbReference>
<sequence length="1243" mass="138733">MEEVDIVKVTIGKIPEIIYTQYDELLSFPHLYKSINSDFTTPGFTLSDALTCDVTFNFNQYPTLQMTYPRDGNHMEEIQKDRWILEDCGYKFPHQKFKITHVTQELDQVVVNAEHLLATLNDCTLPDGFQLVNASPQDFMNQALNQMVPAKDIIFDSKVSKISNVNVEGAQQVGSLLINPDQEGDQAVNSIPGLYGGELEFDNNEIHHSEHAGMDTGIVIDYGKNMSEFQHDISTENMWTGAVFIAKYIPGQAVAKADWDGWASWSSDYSNVGIYAAGGTVEIFNSPVEGHQAIGALSTGMKLHLGTPIHDGDFTSDGKYQINTVNGDDWYPVAPEDGGGFVDARWISFDKSGSYMVNDITGSLTVQAQDPNDSSGAGSRVSMSGNAVVAYKPGGEIHVYKSPEIGPDHVRIPGWTVKNGTSIHYDMVERNSNGDMWYRIGPGQWLYGPHLSLTQNGAYQSYSNSGYGYIKKNQTKYHWDSKHHKMVATTHTVTTGGNSKNHKSGRYWASKKKKVTVHAHTGRVEIDKTIVQGGKTYHHTKYGWVSSGSIEYKENGSIKPSSTDQILKDRLKDHSKVEIYATPDKNNALNWSIPSGTQLVADGHEAKGGDGKTYVEVTYAGKTGWLPEDNIDSDKSDLVSPDANDDDSSNPNPNVDTSHNEVTVKVGPLYADGFGNDPNIDKVNTVDVSSYLKHDDQDLSGQQPDGTFVATADDIKQVTDIGKNYIIEHKYGHIDVQDTISYQEMSALNANKTQLSLYDYVTVKYDKYHINQKEEVNGFVWDGLAQHYKQITVGRLPESWQHLLLQQAKDQTSSAVGAFTRRTQGWLNRFEDMMHSEKSDRRAKENKMMSELGMIQQDVTWKDDKGKEHKLKDVFLESRKEFEEHFQQLDDDASDIKSWIDQPGEGIIQAIPNWQAPQQLTARSSNGGKMVFGGNGLEFYDERSQKLLTGMDSRGKLYADSIEGVNVKAMNIDAMIMHGNLVNEDPNMNMKIYIGTQNPGTTLNPWRNGRVIWVTSDNYASMMSSGQFATTSGSHITRIHPSAITVDDEDNQVLTQRNFAGHAYRRIKSWVRAWVADWITIRGTKHWIWKGSDNVDMGKLRDLPGQGRNDYRYIPGSNDDWGSDEAGTLDGIDLGSLVFDSDLQEMNQQWQNSFNDLKNSYTNITVPSTPDISTNPGQITTDVDSTSSKAGMLNYTEAYNRGLGPKSGHYTEAVGTMMGGNDGYMYVLKLYTPTGNKHWYRVQ</sequence>
<dbReference type="AlphaFoldDB" id="A0A4R6CTJ6"/>
<evidence type="ECO:0008006" key="4">
    <source>
        <dbReference type="Google" id="ProtNLM"/>
    </source>
</evidence>
<dbReference type="NCBIfam" id="TIGR01665">
    <property type="entry name" value="put_anti_recept"/>
    <property type="match status" value="1"/>
</dbReference>
<gene>
    <name evidence="2" type="ORF">CEE75_05645</name>
</gene>
<evidence type="ECO:0000256" key="1">
    <source>
        <dbReference type="SAM" id="MobiDB-lite"/>
    </source>
</evidence>
<proteinExistence type="predicted"/>